<feature type="domain" description="Cytidyltransferase-like" evidence="12">
    <location>
        <begin position="12"/>
        <end position="101"/>
    </location>
</feature>
<dbReference type="AlphaFoldDB" id="A0A6P0C7U2"/>
<evidence type="ECO:0000256" key="9">
    <source>
        <dbReference type="ARBA" id="ARBA00024191"/>
    </source>
</evidence>
<evidence type="ECO:0000256" key="10">
    <source>
        <dbReference type="ARBA" id="ARBA00024221"/>
    </source>
</evidence>
<proteinExistence type="inferred from homology"/>
<dbReference type="PANTHER" id="PTHR45780:SF2">
    <property type="entry name" value="ETHANOLAMINE-PHOSPHATE CYTIDYLYLTRANSFERASE"/>
    <property type="match status" value="1"/>
</dbReference>
<dbReference type="GO" id="GO:0006646">
    <property type="term" value="P:phosphatidylethanolamine biosynthetic process"/>
    <property type="evidence" value="ECO:0007669"/>
    <property type="project" value="UniProtKB-UniPathway"/>
</dbReference>
<gene>
    <name evidence="13" type="ORF">GV827_07520</name>
</gene>
<evidence type="ECO:0000256" key="2">
    <source>
        <dbReference type="ARBA" id="ARBA00010101"/>
    </source>
</evidence>
<evidence type="ECO:0000256" key="6">
    <source>
        <dbReference type="ARBA" id="ARBA00023098"/>
    </source>
</evidence>
<name>A0A6P0C7U2_9RHOB</name>
<keyword evidence="8" id="KW-1208">Phospholipid metabolism</keyword>
<evidence type="ECO:0000313" key="14">
    <source>
        <dbReference type="Proteomes" id="UP000468591"/>
    </source>
</evidence>
<dbReference type="InterPro" id="IPR004821">
    <property type="entry name" value="Cyt_trans-like"/>
</dbReference>
<keyword evidence="6" id="KW-0443">Lipid metabolism</keyword>
<evidence type="ECO:0000256" key="5">
    <source>
        <dbReference type="ARBA" id="ARBA00022695"/>
    </source>
</evidence>
<dbReference type="GO" id="GO:0004306">
    <property type="term" value="F:ethanolamine-phosphate cytidylyltransferase activity"/>
    <property type="evidence" value="ECO:0007669"/>
    <property type="project" value="UniProtKB-EC"/>
</dbReference>
<comment type="pathway">
    <text evidence="9">Phospholipid metabolism; phosphatidylethanolamine biosynthesis; phosphatidylethanolamine from ethanolamine: step 2/3.</text>
</comment>
<dbReference type="InterPro" id="IPR044608">
    <property type="entry name" value="Ect1/PCYT2"/>
</dbReference>
<dbReference type="UniPathway" id="UPA00558">
    <property type="reaction ID" value="UER00742"/>
</dbReference>
<protein>
    <recommendedName>
        <fullName evidence="10">ethanolamine-phosphate cytidylyltransferase</fullName>
        <ecNumber evidence="10">2.7.7.14</ecNumber>
    </recommendedName>
    <alternativeName>
        <fullName evidence="11">CTP:phosphoethanolamine cytidylyltransferase</fullName>
    </alternativeName>
</protein>
<comment type="pathway">
    <text evidence="1">Lipid metabolism.</text>
</comment>
<dbReference type="SUPFAM" id="SSF52374">
    <property type="entry name" value="Nucleotidylyl transferase"/>
    <property type="match status" value="1"/>
</dbReference>
<evidence type="ECO:0000256" key="7">
    <source>
        <dbReference type="ARBA" id="ARBA00023209"/>
    </source>
</evidence>
<keyword evidence="7" id="KW-0594">Phospholipid biosynthesis</keyword>
<dbReference type="RefSeq" id="WP_164353169.1">
    <property type="nucleotide sequence ID" value="NZ_JAABNT010000003.1"/>
</dbReference>
<reference evidence="13 14" key="1">
    <citation type="submission" date="2020-01" db="EMBL/GenBank/DDBJ databases">
        <title>Sulfitobacter sediminilitoris sp. nov., isolated from a tidal flat.</title>
        <authorList>
            <person name="Park S."/>
            <person name="Yoon J.-H."/>
        </authorList>
    </citation>
    <scope>NUCLEOTIDE SEQUENCE [LARGE SCALE GENOMIC DNA]</scope>
    <source>
        <strain evidence="13 14">JBTF-M27</strain>
    </source>
</reference>
<keyword evidence="5 13" id="KW-0548">Nucleotidyltransferase</keyword>
<dbReference type="Proteomes" id="UP000468591">
    <property type="component" value="Unassembled WGS sequence"/>
</dbReference>
<evidence type="ECO:0000313" key="13">
    <source>
        <dbReference type="EMBL" id="NEK22249.1"/>
    </source>
</evidence>
<dbReference type="NCBIfam" id="TIGR00125">
    <property type="entry name" value="cyt_tran_rel"/>
    <property type="match status" value="1"/>
</dbReference>
<dbReference type="Pfam" id="PF01467">
    <property type="entry name" value="CTP_transf_like"/>
    <property type="match status" value="1"/>
</dbReference>
<comment type="similarity">
    <text evidence="2">Belongs to the cytidylyltransferase family.</text>
</comment>
<evidence type="ECO:0000259" key="12">
    <source>
        <dbReference type="Pfam" id="PF01467"/>
    </source>
</evidence>
<dbReference type="Gene3D" id="3.40.50.620">
    <property type="entry name" value="HUPs"/>
    <property type="match status" value="1"/>
</dbReference>
<dbReference type="EMBL" id="JAABNT010000003">
    <property type="protein sequence ID" value="NEK22249.1"/>
    <property type="molecule type" value="Genomic_DNA"/>
</dbReference>
<keyword evidence="14" id="KW-1185">Reference proteome</keyword>
<evidence type="ECO:0000256" key="3">
    <source>
        <dbReference type="ARBA" id="ARBA00022516"/>
    </source>
</evidence>
<dbReference type="InterPro" id="IPR014729">
    <property type="entry name" value="Rossmann-like_a/b/a_fold"/>
</dbReference>
<organism evidence="13 14">
    <name type="scientific">Sulfitobacter sediminilitoris</name>
    <dbReference type="NCBI Taxonomy" id="2698830"/>
    <lineage>
        <taxon>Bacteria</taxon>
        <taxon>Pseudomonadati</taxon>
        <taxon>Pseudomonadota</taxon>
        <taxon>Alphaproteobacteria</taxon>
        <taxon>Rhodobacterales</taxon>
        <taxon>Roseobacteraceae</taxon>
        <taxon>Sulfitobacter</taxon>
    </lineage>
</organism>
<dbReference type="PANTHER" id="PTHR45780">
    <property type="entry name" value="ETHANOLAMINE-PHOSPHATE CYTIDYLYLTRANSFERASE"/>
    <property type="match status" value="1"/>
</dbReference>
<keyword evidence="4 13" id="KW-0808">Transferase</keyword>
<dbReference type="GO" id="GO:0005737">
    <property type="term" value="C:cytoplasm"/>
    <property type="evidence" value="ECO:0007669"/>
    <property type="project" value="TreeGrafter"/>
</dbReference>
<comment type="caution">
    <text evidence="13">The sequence shown here is derived from an EMBL/GenBank/DDBJ whole genome shotgun (WGS) entry which is preliminary data.</text>
</comment>
<sequence length="140" mass="15721">MRIRPEAPRVILTYGRFDLFHQGHVGFLRQASQLGGELIVGCATDDYAAALGQPCTMDYDARRALLESCRFVSRVIPHSNGNQKRTDIVNYNVCTLAMGMEHAGAMDDVQDIAQVLYLSRETLMPKDHRRLKPIQQIAFG</sequence>
<evidence type="ECO:0000256" key="4">
    <source>
        <dbReference type="ARBA" id="ARBA00022679"/>
    </source>
</evidence>
<evidence type="ECO:0000256" key="1">
    <source>
        <dbReference type="ARBA" id="ARBA00005189"/>
    </source>
</evidence>
<dbReference type="EC" id="2.7.7.14" evidence="10"/>
<keyword evidence="3" id="KW-0444">Lipid biosynthesis</keyword>
<evidence type="ECO:0000256" key="11">
    <source>
        <dbReference type="ARBA" id="ARBA00031473"/>
    </source>
</evidence>
<evidence type="ECO:0000256" key="8">
    <source>
        <dbReference type="ARBA" id="ARBA00023264"/>
    </source>
</evidence>
<accession>A0A6P0C7U2</accession>